<feature type="domain" description="MotA/TolQ/ExbB proton channel" evidence="10">
    <location>
        <begin position="84"/>
        <end position="187"/>
    </location>
</feature>
<accession>A0A915XJ07</accession>
<comment type="similarity">
    <text evidence="8">Belongs to the exbB/tolQ family.</text>
</comment>
<dbReference type="Pfam" id="PF01618">
    <property type="entry name" value="MotA_ExbB"/>
    <property type="match status" value="1"/>
</dbReference>
<dbReference type="InterPro" id="IPR002898">
    <property type="entry name" value="MotA_ExbB_proton_chnl"/>
</dbReference>
<dbReference type="RefSeq" id="WP_267927103.1">
    <property type="nucleotide sequence ID" value="NZ_AP024233.1"/>
</dbReference>
<evidence type="ECO:0000256" key="7">
    <source>
        <dbReference type="ARBA" id="ARBA00023136"/>
    </source>
</evidence>
<feature type="transmembrane region" description="Helical" evidence="9">
    <location>
        <begin position="150"/>
        <end position="175"/>
    </location>
</feature>
<sequence>MRIYELMHQGGPVMWPLLACSIIVLTVILERLLFWIGIERRRNRTLMDEILRLAEKRDWERIGKKISGSEDYVIRVLTVGILHREYDMAKAMEAEARHMVKKMSRFMTVLDTMITVAPLLGIFGTVLGIISSFKMLGTGGMADPKLVTGGIAQALITTAAGLAISIITVFPYNYFKSRIEHAIHIMEKYATNLVVVYEKSR</sequence>
<feature type="transmembrane region" description="Helical" evidence="9">
    <location>
        <begin position="13"/>
        <end position="34"/>
    </location>
</feature>
<reference evidence="11" key="1">
    <citation type="submission" date="2020-12" db="EMBL/GenBank/DDBJ databases">
        <title>Desulfobium dissulfuricans gen. nov., sp. nov., a novel mesophilic, sulfate-reducing bacterium isolated from a deep-sea hydrothermal vent.</title>
        <authorList>
            <person name="Hashimoto Y."/>
            <person name="Tame A."/>
            <person name="Sawayama S."/>
            <person name="Miyazaki J."/>
            <person name="Takai K."/>
            <person name="Nakagawa S."/>
        </authorList>
    </citation>
    <scope>NUCLEOTIDE SEQUENCE</scope>
    <source>
        <strain evidence="11">GF1</strain>
    </source>
</reference>
<evidence type="ECO:0000256" key="6">
    <source>
        <dbReference type="ARBA" id="ARBA00022989"/>
    </source>
</evidence>
<protein>
    <recommendedName>
        <fullName evidence="10">MotA/TolQ/ExbB proton channel domain-containing protein</fullName>
    </recommendedName>
</protein>
<dbReference type="Proteomes" id="UP001063350">
    <property type="component" value="Chromosome"/>
</dbReference>
<evidence type="ECO:0000313" key="11">
    <source>
        <dbReference type="EMBL" id="BCO10369.1"/>
    </source>
</evidence>
<evidence type="ECO:0000256" key="1">
    <source>
        <dbReference type="ARBA" id="ARBA00004651"/>
    </source>
</evidence>
<dbReference type="AlphaFoldDB" id="A0A915XJ07"/>
<feature type="transmembrane region" description="Helical" evidence="9">
    <location>
        <begin position="106"/>
        <end position="130"/>
    </location>
</feature>
<organism evidence="11 12">
    <name type="scientific">Desulfolithobacter dissulfuricans</name>
    <dbReference type="NCBI Taxonomy" id="2795293"/>
    <lineage>
        <taxon>Bacteria</taxon>
        <taxon>Pseudomonadati</taxon>
        <taxon>Thermodesulfobacteriota</taxon>
        <taxon>Desulfobulbia</taxon>
        <taxon>Desulfobulbales</taxon>
        <taxon>Desulfobulbaceae</taxon>
        <taxon>Desulfolithobacter</taxon>
    </lineage>
</organism>
<dbReference type="KEGG" id="ddu:GF1_27450"/>
<evidence type="ECO:0000256" key="9">
    <source>
        <dbReference type="SAM" id="Phobius"/>
    </source>
</evidence>
<dbReference type="PANTHER" id="PTHR30625">
    <property type="entry name" value="PROTEIN TOLQ"/>
    <property type="match status" value="1"/>
</dbReference>
<keyword evidence="6 9" id="KW-1133">Transmembrane helix</keyword>
<evidence type="ECO:0000256" key="4">
    <source>
        <dbReference type="ARBA" id="ARBA00022692"/>
    </source>
</evidence>
<evidence type="ECO:0000259" key="10">
    <source>
        <dbReference type="Pfam" id="PF01618"/>
    </source>
</evidence>
<dbReference type="GO" id="GO:0005886">
    <property type="term" value="C:plasma membrane"/>
    <property type="evidence" value="ECO:0007669"/>
    <property type="project" value="UniProtKB-SubCell"/>
</dbReference>
<keyword evidence="2 8" id="KW-0813">Transport</keyword>
<dbReference type="PANTHER" id="PTHR30625:SF15">
    <property type="entry name" value="BIOPOLYMER TRANSPORT PROTEIN EXBB"/>
    <property type="match status" value="1"/>
</dbReference>
<keyword evidence="7 9" id="KW-0472">Membrane</keyword>
<evidence type="ECO:0000256" key="3">
    <source>
        <dbReference type="ARBA" id="ARBA00022475"/>
    </source>
</evidence>
<keyword evidence="3" id="KW-1003">Cell membrane</keyword>
<evidence type="ECO:0000256" key="2">
    <source>
        <dbReference type="ARBA" id="ARBA00022448"/>
    </source>
</evidence>
<comment type="subcellular location">
    <subcellularLocation>
        <location evidence="1">Cell membrane</location>
        <topology evidence="1">Multi-pass membrane protein</topology>
    </subcellularLocation>
    <subcellularLocation>
        <location evidence="8">Membrane</location>
        <topology evidence="8">Multi-pass membrane protein</topology>
    </subcellularLocation>
</comment>
<evidence type="ECO:0000313" key="12">
    <source>
        <dbReference type="Proteomes" id="UP001063350"/>
    </source>
</evidence>
<keyword evidence="4 9" id="KW-0812">Transmembrane</keyword>
<proteinExistence type="inferred from homology"/>
<dbReference type="EMBL" id="AP024233">
    <property type="protein sequence ID" value="BCO10369.1"/>
    <property type="molecule type" value="Genomic_DNA"/>
</dbReference>
<evidence type="ECO:0000256" key="8">
    <source>
        <dbReference type="RuleBase" id="RU004057"/>
    </source>
</evidence>
<dbReference type="GO" id="GO:0017038">
    <property type="term" value="P:protein import"/>
    <property type="evidence" value="ECO:0007669"/>
    <property type="project" value="TreeGrafter"/>
</dbReference>
<keyword evidence="12" id="KW-1185">Reference proteome</keyword>
<evidence type="ECO:0000256" key="5">
    <source>
        <dbReference type="ARBA" id="ARBA00022927"/>
    </source>
</evidence>
<gene>
    <name evidence="11" type="ORF">GF1_27450</name>
</gene>
<name>A0A915XJ07_9BACT</name>
<keyword evidence="5 8" id="KW-0653">Protein transport</keyword>
<dbReference type="InterPro" id="IPR050790">
    <property type="entry name" value="ExbB/TolQ_transport"/>
</dbReference>